<dbReference type="InterPro" id="IPR002999">
    <property type="entry name" value="Tudor"/>
</dbReference>
<accession>A0A8S3XQI7</accession>
<feature type="coiled-coil region" evidence="10">
    <location>
        <begin position="162"/>
        <end position="189"/>
    </location>
</feature>
<evidence type="ECO:0000313" key="15">
    <source>
        <dbReference type="EMBL" id="CAG5036433.1"/>
    </source>
</evidence>
<dbReference type="GO" id="GO:0044545">
    <property type="term" value="C:NSL complex"/>
    <property type="evidence" value="ECO:0007669"/>
    <property type="project" value="TreeGrafter"/>
</dbReference>
<gene>
    <name evidence="15" type="ORF">PAPOLLO_LOCUS20831</name>
</gene>
<feature type="domain" description="C2H2-type" evidence="12">
    <location>
        <begin position="986"/>
        <end position="1016"/>
    </location>
</feature>
<keyword evidence="10" id="KW-0175">Coiled coil</keyword>
<dbReference type="InterPro" id="IPR019786">
    <property type="entry name" value="Zinc_finger_PHD-type_CS"/>
</dbReference>
<keyword evidence="2" id="KW-0479">Metal-binding</keyword>
<protein>
    <submittedName>
        <fullName evidence="15">(apollo) hypothetical protein</fullName>
    </submittedName>
</protein>
<evidence type="ECO:0000313" key="16">
    <source>
        <dbReference type="Proteomes" id="UP000691718"/>
    </source>
</evidence>
<evidence type="ECO:0000256" key="11">
    <source>
        <dbReference type="SAM" id="MobiDB-lite"/>
    </source>
</evidence>
<dbReference type="SMART" id="SM00692">
    <property type="entry name" value="DM3"/>
    <property type="match status" value="1"/>
</dbReference>
<dbReference type="EMBL" id="CAJQZP010001288">
    <property type="protein sequence ID" value="CAG5036433.1"/>
    <property type="molecule type" value="Genomic_DNA"/>
</dbReference>
<organism evidence="15 16">
    <name type="scientific">Parnassius apollo</name>
    <name type="common">Apollo butterfly</name>
    <name type="synonym">Papilio apollo</name>
    <dbReference type="NCBI Taxonomy" id="110799"/>
    <lineage>
        <taxon>Eukaryota</taxon>
        <taxon>Metazoa</taxon>
        <taxon>Ecdysozoa</taxon>
        <taxon>Arthropoda</taxon>
        <taxon>Hexapoda</taxon>
        <taxon>Insecta</taxon>
        <taxon>Pterygota</taxon>
        <taxon>Neoptera</taxon>
        <taxon>Endopterygota</taxon>
        <taxon>Lepidoptera</taxon>
        <taxon>Glossata</taxon>
        <taxon>Ditrysia</taxon>
        <taxon>Papilionoidea</taxon>
        <taxon>Papilionidae</taxon>
        <taxon>Parnassiinae</taxon>
        <taxon>Parnassini</taxon>
        <taxon>Parnassius</taxon>
        <taxon>Parnassius</taxon>
    </lineage>
</organism>
<evidence type="ECO:0000256" key="4">
    <source>
        <dbReference type="ARBA" id="ARBA00022771"/>
    </source>
</evidence>
<dbReference type="PANTHER" id="PTHR15856">
    <property type="entry name" value="PHD FINGER PROTEIN 20-RELATED"/>
    <property type="match status" value="1"/>
</dbReference>
<feature type="domain" description="THAP-type" evidence="13">
    <location>
        <begin position="42"/>
        <end position="125"/>
    </location>
</feature>
<dbReference type="InterPro" id="IPR001739">
    <property type="entry name" value="Methyl_CpG_DNA-bd"/>
</dbReference>
<dbReference type="OrthoDB" id="161570at2759"/>
<dbReference type="PROSITE" id="PS00028">
    <property type="entry name" value="ZINC_FINGER_C2H2_1"/>
    <property type="match status" value="1"/>
</dbReference>
<feature type="domain" description="MBD" evidence="14">
    <location>
        <begin position="794"/>
        <end position="869"/>
    </location>
</feature>
<dbReference type="PROSITE" id="PS01359">
    <property type="entry name" value="ZF_PHD_1"/>
    <property type="match status" value="1"/>
</dbReference>
<dbReference type="GO" id="GO:0005634">
    <property type="term" value="C:nucleus"/>
    <property type="evidence" value="ECO:0007669"/>
    <property type="project" value="UniProtKB-SubCell"/>
</dbReference>
<dbReference type="GO" id="GO:0006357">
    <property type="term" value="P:regulation of transcription by RNA polymerase II"/>
    <property type="evidence" value="ECO:0007669"/>
    <property type="project" value="TreeGrafter"/>
</dbReference>
<comment type="caution">
    <text evidence="15">The sequence shown here is derived from an EMBL/GenBank/DDBJ whole genome shotgun (WGS) entry which is preliminary data.</text>
</comment>
<dbReference type="SMART" id="SM00980">
    <property type="entry name" value="THAP"/>
    <property type="match status" value="1"/>
</dbReference>
<dbReference type="Pfam" id="PF01429">
    <property type="entry name" value="MBD"/>
    <property type="match status" value="1"/>
</dbReference>
<dbReference type="InterPro" id="IPR006612">
    <property type="entry name" value="THAP_Znf"/>
</dbReference>
<reference evidence="15" key="1">
    <citation type="submission" date="2021-04" db="EMBL/GenBank/DDBJ databases">
        <authorList>
            <person name="Tunstrom K."/>
        </authorList>
    </citation>
    <scope>NUCLEOTIDE SEQUENCE</scope>
</reference>
<evidence type="ECO:0000256" key="10">
    <source>
        <dbReference type="SAM" id="Coils"/>
    </source>
</evidence>
<dbReference type="PROSITE" id="PS50950">
    <property type="entry name" value="ZF_THAP"/>
    <property type="match status" value="1"/>
</dbReference>
<evidence type="ECO:0000256" key="5">
    <source>
        <dbReference type="ARBA" id="ARBA00022833"/>
    </source>
</evidence>
<dbReference type="PROSITE" id="PS50982">
    <property type="entry name" value="MBD"/>
    <property type="match status" value="1"/>
</dbReference>
<evidence type="ECO:0000256" key="9">
    <source>
        <dbReference type="PROSITE-ProRule" id="PRU00309"/>
    </source>
</evidence>
<feature type="region of interest" description="Disordered" evidence="11">
    <location>
        <begin position="138"/>
        <end position="159"/>
    </location>
</feature>
<keyword evidence="6 9" id="KW-0238">DNA-binding</keyword>
<feature type="region of interest" description="Disordered" evidence="11">
    <location>
        <begin position="403"/>
        <end position="424"/>
    </location>
</feature>
<dbReference type="Pfam" id="PF05485">
    <property type="entry name" value="THAP"/>
    <property type="match status" value="1"/>
</dbReference>
<evidence type="ECO:0000259" key="13">
    <source>
        <dbReference type="PROSITE" id="PS50950"/>
    </source>
</evidence>
<dbReference type="SMART" id="SM00333">
    <property type="entry name" value="TUDOR"/>
    <property type="match status" value="2"/>
</dbReference>
<dbReference type="CDD" id="cd20386">
    <property type="entry name" value="Tudor_PHF20-like"/>
    <property type="match status" value="1"/>
</dbReference>
<feature type="region of interest" description="Disordered" evidence="11">
    <location>
        <begin position="476"/>
        <end position="508"/>
    </location>
</feature>
<dbReference type="GO" id="GO:0003677">
    <property type="term" value="F:DNA binding"/>
    <property type="evidence" value="ECO:0007669"/>
    <property type="project" value="UniProtKB-UniRule"/>
</dbReference>
<dbReference type="Proteomes" id="UP000691718">
    <property type="component" value="Unassembled WGS sequence"/>
</dbReference>
<dbReference type="PROSITE" id="PS50157">
    <property type="entry name" value="ZINC_FINGER_C2H2_2"/>
    <property type="match status" value="1"/>
</dbReference>
<dbReference type="GO" id="GO:0008270">
    <property type="term" value="F:zinc ion binding"/>
    <property type="evidence" value="ECO:0007669"/>
    <property type="project" value="UniProtKB-KW"/>
</dbReference>
<dbReference type="InterPro" id="IPR001965">
    <property type="entry name" value="Znf_PHD"/>
</dbReference>
<evidence type="ECO:0000259" key="14">
    <source>
        <dbReference type="PROSITE" id="PS50982"/>
    </source>
</evidence>
<dbReference type="InterPro" id="IPR043449">
    <property type="entry name" value="PHF20-like"/>
</dbReference>
<evidence type="ECO:0000256" key="3">
    <source>
        <dbReference type="ARBA" id="ARBA00022737"/>
    </source>
</evidence>
<feature type="compositionally biased region" description="Low complexity" evidence="11">
    <location>
        <begin position="411"/>
        <end position="420"/>
    </location>
</feature>
<keyword evidence="3" id="KW-0677">Repeat</keyword>
<dbReference type="SMART" id="SM00249">
    <property type="entry name" value="PHD"/>
    <property type="match status" value="1"/>
</dbReference>
<evidence type="ECO:0000256" key="1">
    <source>
        <dbReference type="ARBA" id="ARBA00004123"/>
    </source>
</evidence>
<dbReference type="InterPro" id="IPR013087">
    <property type="entry name" value="Znf_C2H2_type"/>
</dbReference>
<name>A0A8S3XQI7_PARAO</name>
<evidence type="ECO:0000256" key="6">
    <source>
        <dbReference type="ARBA" id="ARBA00023125"/>
    </source>
</evidence>
<keyword evidence="16" id="KW-1185">Reference proteome</keyword>
<feature type="coiled-coil region" evidence="10">
    <location>
        <begin position="705"/>
        <end position="742"/>
    </location>
</feature>
<dbReference type="PANTHER" id="PTHR15856:SF51">
    <property type="entry name" value="MBD-R2"/>
    <property type="match status" value="1"/>
</dbReference>
<dbReference type="CDD" id="cd20104">
    <property type="entry name" value="MBT_PHF20L1-like"/>
    <property type="match status" value="1"/>
</dbReference>
<sequence length="1564" mass="178590">MESEHTEFKDYAYSFNQGLNYSWFSNLNAIVNCKGVTFTHRMAVKKCCIENCHSCSTRKEDIGVTYHKYPKDLPLRDKWMSVTRHKHFDVGTTSYVCSRHFCKSDFQVYKDSKYILKSDAVPSIFTWSIESSNMDSNIDSAQSTKNIKELSSSSKESESENVDAIKKFIEDQEKEIQEQKCEAKHSMLESQINTDMIQVKEELPECKMQEETLAVANSVMDLILNESEARIISKKEDKECLSAAGKGNSSTPLSVGSKVEAKDFGEFWYPAQIVEVDYDEMEVLVHYDNASKKHDEWINVSSPRLRPFINSSPQTSNPVINAEIVKSETSIVKEEIKQEDKPKLKFVVGERCLARWKDNRRFMATVNKDLGNGSYEIIFDDGFHWKCTTCRLYKVKQSSERNSDLLTIDTSSPSSSSAYPSPIPCGAGPSSTVVELNVPQLPIFHTHLFDPTRDYLGSKSERREKKRKLNIKEIFNIGQKKKRKQKPQEDTDDSAPKSVKQRKPRVVQKKIKAENDIQVKTEIKNEIPDAVASIIGTMAKEELVIKQEVTSDDETITSPNEQTIHNLDRLPQNVENDEQLNDFGRNDESDTKNSIDPVLEEETKLENFEMIDDRKHEEVIDRIKEVITKLEDGISKAERIESPKVEVKEEESKNVKEQEVTITPDENKEAKIIPIGDSEQIKTELNEGKIKKTMSKLKKSKKLRLMQEKKVKKQVEKVKSELEEMKRQVEEMKKQMLLKTEVLSSPQQKQEMPESFLLPGEWCCRWVNGQPVGAVSEIESEVKVDSNSKPALPRRSVQVEDKRLPEGWAKHMVRRSFGNSAGKWDVVLVSPDNRRFHTKTDMRNYLEQNPSEELKQYEYALLDFGVHLKLSRRMGWVTQTGTEEPVIPLPAGLMSSTSPLVKRKKLNLKRVKGIIKTKEKKRRLGVGGKIRRMRHRANDVLPGPSNLAADLEPFDMHAESVDDNPTLEDGYVYVGALKVQIIENLLRCPADGCLKNFRNNTLLKMHIKHYHRELRKKLGATPKVLDLAYARTRPTEAEMTRQRNETESKIIKVKIPRPPKRTEESKIDMKELDSELQVDIPLSPTKNVDNISKTQDSPKLRNALANKPVKRPRVLLPVRRPESEVTNRAEEVGLDVRGNTPVNIPEVPVLDFETAISTHTVTKPIDGKRKGEKGRKGFASFTKRSMSEDEEWLTMNSDVETRSSFPGSTTPDSKTMDYKSYTNAAASSESNEEQKESMYMYTENGERIKIVQMKREEIINCHCGFREEDGLMVQCELCLCWQHALCHNIQRESEVPDKYTCSICLNPRRGRRSKRFLHDQERLYEGALAGARPSDALRRAHELAANLLRARDALHALRVKYHVATKKNHPKLYLWAKDWENAELNMTQEKLNSDYSDLNIIINNIGKENLPLKTDDIQMDVRTPLSDENDERFSNREVPLGPQTLLSGIMSSPGGASLDLPISTSELERLAKSVQVAEGAVPAPQPEAAIENGACRERLLRHIQRCQALIDARLDSIEAQVAELESQDPSFEDDETADYFPRTKQTIQMLMRDLDTMEELGVIT</sequence>
<keyword evidence="7" id="KW-0539">Nucleus</keyword>
<keyword evidence="4 8" id="KW-0863">Zinc-finger</keyword>
<comment type="subcellular location">
    <subcellularLocation>
        <location evidence="1">Nucleus</location>
    </subcellularLocation>
</comment>
<evidence type="ECO:0000256" key="7">
    <source>
        <dbReference type="ARBA" id="ARBA00023242"/>
    </source>
</evidence>
<evidence type="ECO:0000256" key="2">
    <source>
        <dbReference type="ARBA" id="ARBA00022723"/>
    </source>
</evidence>
<proteinExistence type="predicted"/>
<evidence type="ECO:0000256" key="8">
    <source>
        <dbReference type="PROSITE-ProRule" id="PRU00042"/>
    </source>
</evidence>
<dbReference type="SMART" id="SM00391">
    <property type="entry name" value="MBD"/>
    <property type="match status" value="1"/>
</dbReference>
<dbReference type="Pfam" id="PF20826">
    <property type="entry name" value="PHD_5"/>
    <property type="match status" value="1"/>
</dbReference>
<keyword evidence="5" id="KW-0862">Zinc</keyword>
<feature type="compositionally biased region" description="Basic residues" evidence="11">
    <location>
        <begin position="499"/>
        <end position="508"/>
    </location>
</feature>
<evidence type="ECO:0000259" key="12">
    <source>
        <dbReference type="PROSITE" id="PS50157"/>
    </source>
</evidence>